<name>A0A170QC52_9ZZZZ</name>
<dbReference type="PROSITE" id="PS50249">
    <property type="entry name" value="MPN"/>
    <property type="match status" value="1"/>
</dbReference>
<evidence type="ECO:0000256" key="1">
    <source>
        <dbReference type="ARBA" id="ARBA00022670"/>
    </source>
</evidence>
<evidence type="ECO:0000259" key="6">
    <source>
        <dbReference type="PROSITE" id="PS50249"/>
    </source>
</evidence>
<dbReference type="Gene3D" id="3.40.140.10">
    <property type="entry name" value="Cytidine Deaminase, domain 2"/>
    <property type="match status" value="1"/>
</dbReference>
<evidence type="ECO:0000256" key="3">
    <source>
        <dbReference type="ARBA" id="ARBA00022801"/>
    </source>
</evidence>
<dbReference type="GO" id="GO:0008237">
    <property type="term" value="F:metallopeptidase activity"/>
    <property type="evidence" value="ECO:0007669"/>
    <property type="project" value="UniProtKB-KW"/>
</dbReference>
<dbReference type="GO" id="GO:0006508">
    <property type="term" value="P:proteolysis"/>
    <property type="evidence" value="ECO:0007669"/>
    <property type="project" value="UniProtKB-KW"/>
</dbReference>
<feature type="domain" description="MPN" evidence="6">
    <location>
        <begin position="1"/>
        <end position="55"/>
    </location>
</feature>
<gene>
    <name evidence="7" type="ORF">MGWOODY_Mmi2283</name>
</gene>
<dbReference type="InterPro" id="IPR037518">
    <property type="entry name" value="MPN"/>
</dbReference>
<evidence type="ECO:0000313" key="7">
    <source>
        <dbReference type="EMBL" id="CUV08697.1"/>
    </source>
</evidence>
<evidence type="ECO:0000256" key="5">
    <source>
        <dbReference type="ARBA" id="ARBA00023049"/>
    </source>
</evidence>
<accession>A0A170QC52</accession>
<dbReference type="InterPro" id="IPR025657">
    <property type="entry name" value="RadC_JAB"/>
</dbReference>
<dbReference type="Pfam" id="PF04002">
    <property type="entry name" value="RadC"/>
    <property type="match status" value="1"/>
</dbReference>
<evidence type="ECO:0000256" key="2">
    <source>
        <dbReference type="ARBA" id="ARBA00022723"/>
    </source>
</evidence>
<keyword evidence="5" id="KW-0482">Metalloprotease</keyword>
<organism evidence="7">
    <name type="scientific">hydrothermal vent metagenome</name>
    <dbReference type="NCBI Taxonomy" id="652676"/>
    <lineage>
        <taxon>unclassified sequences</taxon>
        <taxon>metagenomes</taxon>
        <taxon>ecological metagenomes</taxon>
    </lineage>
</organism>
<keyword evidence="1" id="KW-0645">Protease</keyword>
<dbReference type="PANTHER" id="PTHR30471:SF3">
    <property type="entry name" value="UPF0758 PROTEIN YEES-RELATED"/>
    <property type="match status" value="1"/>
</dbReference>
<proteinExistence type="predicted"/>
<dbReference type="EMBL" id="FAXC01000113">
    <property type="protein sequence ID" value="CUV08697.1"/>
    <property type="molecule type" value="Genomic_DNA"/>
</dbReference>
<keyword evidence="3" id="KW-0378">Hydrolase</keyword>
<dbReference type="GO" id="GO:0046872">
    <property type="term" value="F:metal ion binding"/>
    <property type="evidence" value="ECO:0007669"/>
    <property type="project" value="UniProtKB-KW"/>
</dbReference>
<reference evidence="7" key="1">
    <citation type="submission" date="2015-10" db="EMBL/GenBank/DDBJ databases">
        <authorList>
            <person name="Gilbert D.G."/>
        </authorList>
    </citation>
    <scope>NUCLEOTIDE SEQUENCE</scope>
</reference>
<protein>
    <submittedName>
        <fullName evidence="7">DNA repair protein RadC</fullName>
    </submittedName>
</protein>
<dbReference type="InterPro" id="IPR001405">
    <property type="entry name" value="UPF0758"/>
</dbReference>
<sequence>MFVHNHLSGNPNPSKEDLAITNKLKEASQSIDVVVHDHLIIAGNEVYSFADHGLI</sequence>
<dbReference type="PANTHER" id="PTHR30471">
    <property type="entry name" value="DNA REPAIR PROTEIN RADC"/>
    <property type="match status" value="1"/>
</dbReference>
<dbReference type="AlphaFoldDB" id="A0A170QC52"/>
<evidence type="ECO:0000256" key="4">
    <source>
        <dbReference type="ARBA" id="ARBA00022833"/>
    </source>
</evidence>
<keyword evidence="2" id="KW-0479">Metal-binding</keyword>
<keyword evidence="4" id="KW-0862">Zinc</keyword>